<dbReference type="Proteomes" id="UP000019116">
    <property type="component" value="Chromosome 3D"/>
</dbReference>
<dbReference type="OrthoDB" id="648559at2759"/>
<comment type="similarity">
    <text evidence="3">Belongs to the SINA (Seven in absentia) family.</text>
</comment>
<evidence type="ECO:0000313" key="13">
    <source>
        <dbReference type="EnsemblPlants" id="TraesCS3D02G029600.1"/>
    </source>
</evidence>
<dbReference type="EC" id="2.3.2.27" evidence="4"/>
<dbReference type="Gramene" id="TraesLDM3D03G01801200.1">
    <property type="protein sequence ID" value="TraesLDM3D03G01801200.1"/>
    <property type="gene ID" value="TraesLDM3D03G01801200"/>
</dbReference>
<keyword evidence="5" id="KW-0808">Transferase</keyword>
<dbReference type="Gramene" id="TraesSTA3D03G01799280.1">
    <property type="protein sequence ID" value="TraesSTA3D03G01799280.1"/>
    <property type="gene ID" value="TraesSTA3D03G01799280"/>
</dbReference>
<dbReference type="InterPro" id="IPR013010">
    <property type="entry name" value="Znf_SIAH"/>
</dbReference>
<dbReference type="Gramene" id="TraesRN3D0100058400.1">
    <property type="protein sequence ID" value="TraesRN3D0100058400.1"/>
    <property type="gene ID" value="TraesRN3D0100058400"/>
</dbReference>
<feature type="domain" description="SIAH-type" evidence="12">
    <location>
        <begin position="89"/>
        <end position="147"/>
    </location>
</feature>
<reference evidence="13" key="1">
    <citation type="submission" date="2018-08" db="EMBL/GenBank/DDBJ databases">
        <authorList>
            <person name="Rossello M."/>
        </authorList>
    </citation>
    <scope>NUCLEOTIDE SEQUENCE [LARGE SCALE GENOMIC DNA]</scope>
    <source>
        <strain evidence="13">cv. Chinese Spring</strain>
    </source>
</reference>
<dbReference type="Gramene" id="TraesROB_scaffold_054801_01G000100.1">
    <property type="protein sequence ID" value="TraesROB_scaffold_054801_01G000100.1"/>
    <property type="gene ID" value="TraesROB_scaffold_054801_01G000100"/>
</dbReference>
<organism evidence="13">
    <name type="scientific">Triticum aestivum</name>
    <name type="common">Wheat</name>
    <dbReference type="NCBI Taxonomy" id="4565"/>
    <lineage>
        <taxon>Eukaryota</taxon>
        <taxon>Viridiplantae</taxon>
        <taxon>Streptophyta</taxon>
        <taxon>Embryophyta</taxon>
        <taxon>Tracheophyta</taxon>
        <taxon>Spermatophyta</taxon>
        <taxon>Magnoliopsida</taxon>
        <taxon>Liliopsida</taxon>
        <taxon>Poales</taxon>
        <taxon>Poaceae</taxon>
        <taxon>BOP clade</taxon>
        <taxon>Pooideae</taxon>
        <taxon>Triticodae</taxon>
        <taxon>Triticeae</taxon>
        <taxon>Triticinae</taxon>
        <taxon>Triticum</taxon>
    </lineage>
</organism>
<dbReference type="InterPro" id="IPR049548">
    <property type="entry name" value="Sina-like_RING"/>
</dbReference>
<dbReference type="UniPathway" id="UPA00143"/>
<reference evidence="13" key="2">
    <citation type="submission" date="2018-10" db="UniProtKB">
        <authorList>
            <consortium name="EnsemblPlants"/>
        </authorList>
    </citation>
    <scope>IDENTIFICATION</scope>
</reference>
<evidence type="ECO:0000256" key="5">
    <source>
        <dbReference type="ARBA" id="ARBA00022679"/>
    </source>
</evidence>
<protein>
    <recommendedName>
        <fullName evidence="4">RING-type E3 ubiquitin transferase</fullName>
        <ecNumber evidence="4">2.3.2.27</ecNumber>
    </recommendedName>
</protein>
<dbReference type="Gramene" id="TraesARI3D03G01834710.1">
    <property type="protein sequence ID" value="TraesARI3D03G01834710.1"/>
    <property type="gene ID" value="TraesARI3D03G01834710"/>
</dbReference>
<dbReference type="GO" id="GO:0008270">
    <property type="term" value="F:zinc ion binding"/>
    <property type="evidence" value="ECO:0007669"/>
    <property type="project" value="UniProtKB-KW"/>
</dbReference>
<dbReference type="InterPro" id="IPR052088">
    <property type="entry name" value="E3_ubiquitin-ligase_SINA"/>
</dbReference>
<evidence type="ECO:0000256" key="4">
    <source>
        <dbReference type="ARBA" id="ARBA00012483"/>
    </source>
</evidence>
<feature type="region of interest" description="Disordered" evidence="11">
    <location>
        <begin position="281"/>
        <end position="335"/>
    </location>
</feature>
<dbReference type="GO" id="GO:0061630">
    <property type="term" value="F:ubiquitin protein ligase activity"/>
    <property type="evidence" value="ECO:0000318"/>
    <property type="project" value="GO_Central"/>
</dbReference>
<dbReference type="STRING" id="4565.A0A3B6GLX3"/>
<evidence type="ECO:0000256" key="9">
    <source>
        <dbReference type="ARBA" id="ARBA00022833"/>
    </source>
</evidence>
<evidence type="ECO:0000256" key="7">
    <source>
        <dbReference type="ARBA" id="ARBA00022771"/>
    </source>
</evidence>
<dbReference type="InterPro" id="IPR013083">
    <property type="entry name" value="Znf_RING/FYVE/PHD"/>
</dbReference>
<dbReference type="Gramene" id="TraesCAD_scaffold_075129_01G000100.1">
    <property type="protein sequence ID" value="TraesCAD_scaffold_075129_01G000100.1"/>
    <property type="gene ID" value="TraesCAD_scaffold_075129_01G000100"/>
</dbReference>
<dbReference type="EnsemblPlants" id="TraesCS3D02G029600.1">
    <property type="protein sequence ID" value="TraesCS3D02G029600.1"/>
    <property type="gene ID" value="TraesCS3D02G029600"/>
</dbReference>
<dbReference type="Gramene" id="TraesWEE_scaffold_117924_01G000300.1">
    <property type="protein sequence ID" value="TraesWEE_scaffold_117924_01G000300.1"/>
    <property type="gene ID" value="TraesWEE_scaffold_117924_01G000300"/>
</dbReference>
<proteinExistence type="inferred from homology"/>
<keyword evidence="8" id="KW-0833">Ubl conjugation pathway</keyword>
<evidence type="ECO:0000256" key="2">
    <source>
        <dbReference type="ARBA" id="ARBA00004906"/>
    </source>
</evidence>
<evidence type="ECO:0000259" key="12">
    <source>
        <dbReference type="PROSITE" id="PS51081"/>
    </source>
</evidence>
<dbReference type="PROSITE" id="PS51081">
    <property type="entry name" value="ZF_SIAH"/>
    <property type="match status" value="1"/>
</dbReference>
<dbReference type="AlphaFoldDB" id="A0A3B6GLX3"/>
<dbReference type="Pfam" id="PF21362">
    <property type="entry name" value="Sina_RING"/>
    <property type="match status" value="1"/>
</dbReference>
<keyword evidence="9" id="KW-0862">Zinc</keyword>
<keyword evidence="7 10" id="KW-0863">Zinc-finger</keyword>
<dbReference type="Gramene" id="TraesMAC3D03G01801360.1">
    <property type="protein sequence ID" value="TraesMAC3D03G01801360.1"/>
    <property type="gene ID" value="TraesMAC3D03G01801360"/>
</dbReference>
<evidence type="ECO:0000256" key="6">
    <source>
        <dbReference type="ARBA" id="ARBA00022723"/>
    </source>
</evidence>
<dbReference type="PaxDb" id="4565-Traes_3DS_A4694F6BB.1"/>
<evidence type="ECO:0000256" key="1">
    <source>
        <dbReference type="ARBA" id="ARBA00000900"/>
    </source>
</evidence>
<evidence type="ECO:0000313" key="14">
    <source>
        <dbReference type="Proteomes" id="UP000019116"/>
    </source>
</evidence>
<evidence type="ECO:0000256" key="3">
    <source>
        <dbReference type="ARBA" id="ARBA00009119"/>
    </source>
</evidence>
<dbReference type="GO" id="GO:0005737">
    <property type="term" value="C:cytoplasm"/>
    <property type="evidence" value="ECO:0000318"/>
    <property type="project" value="GO_Central"/>
</dbReference>
<comment type="pathway">
    <text evidence="2">Protein modification; protein ubiquitination.</text>
</comment>
<sequence>MDGTSSNKRQLEAQLEGDSNAKRHNVTMRLETLDCSVCSEPLRPPIFQSSLGHFICLSCRSEILDKKCHLCSAVTSFERCFGMEHVIKSVTVACSNAKYGCAEQIIYYQKEEHEKMCPNAPCFCPESGCGFAGSTMALLGHMTGKHKCPLSTCDDPSMVNVYLYLEPGLRVLHCHEDDQFFLFNMASESFGHAISVVCVQPRVTEPKFTCDLYYDSSTTDDSQNSCCKVRSSSLSDGLPTGYDLIVPKGKVSDEGNGIMLRATIREKRNVFYDSDSDEVPRALGRRKRNGRNPDCSDPNHERPVPLAARLIPDYSESEDERPLAARFSKIRGYER</sequence>
<accession>A0A3B6GLX3</accession>
<dbReference type="Gramene" id="TraesCLE_scaffold_059989_01G000500.1">
    <property type="protein sequence ID" value="TraesCLE_scaffold_059989_01G000500.1"/>
    <property type="gene ID" value="TraesCLE_scaffold_059989_01G000500"/>
</dbReference>
<dbReference type="SUPFAM" id="SSF49599">
    <property type="entry name" value="TRAF domain-like"/>
    <property type="match status" value="1"/>
</dbReference>
<dbReference type="Gramene" id="TraesJAG3D03G01811110.1">
    <property type="protein sequence ID" value="TraesJAG3D03G01811110.1"/>
    <property type="gene ID" value="TraesJAG3D03G01811110"/>
</dbReference>
<evidence type="ECO:0000256" key="10">
    <source>
        <dbReference type="PROSITE-ProRule" id="PRU00455"/>
    </source>
</evidence>
<dbReference type="PANTHER" id="PTHR10315:SF126">
    <property type="entry name" value="RING-TYPE E3 UBIQUITIN TRANSFERASE"/>
    <property type="match status" value="1"/>
</dbReference>
<dbReference type="Pfam" id="PF21361">
    <property type="entry name" value="Sina_ZnF"/>
    <property type="match status" value="1"/>
</dbReference>
<dbReference type="Gramene" id="TraesNOR3D03G01829580.1">
    <property type="protein sequence ID" value="TraesNOR3D03G01829580.1"/>
    <property type="gene ID" value="TraesNOR3D03G01829580"/>
</dbReference>
<evidence type="ECO:0000256" key="8">
    <source>
        <dbReference type="ARBA" id="ARBA00022786"/>
    </source>
</evidence>
<dbReference type="Gramene" id="TraesJUL3D03G01821110.1">
    <property type="protein sequence ID" value="TraesJUL3D03G01821110.1"/>
    <property type="gene ID" value="TraesJUL3D03G01821110"/>
</dbReference>
<evidence type="ECO:0000256" key="11">
    <source>
        <dbReference type="SAM" id="MobiDB-lite"/>
    </source>
</evidence>
<dbReference type="OMA" id="ARRMPDH"/>
<keyword evidence="6" id="KW-0479">Metal-binding</keyword>
<dbReference type="Gramene" id="TraesLAC3D03G01744620.1">
    <property type="protein sequence ID" value="TraesLAC3D03G01744620.1"/>
    <property type="gene ID" value="TraesLAC3D03G01744620"/>
</dbReference>
<dbReference type="Gene3D" id="3.30.40.10">
    <property type="entry name" value="Zinc/RING finger domain, C3HC4 (zinc finger)"/>
    <property type="match status" value="1"/>
</dbReference>
<dbReference type="Gramene" id="TraesCS3D02G029600.1">
    <property type="protein sequence ID" value="TraesCS3D02G029600.1"/>
    <property type="gene ID" value="TraesCS3D02G029600"/>
</dbReference>
<name>A0A3B6GLX3_WHEAT</name>
<dbReference type="Gramene" id="TraesPARA_EIv1.0_1056260.1">
    <property type="protein sequence ID" value="TraesPARA_EIv1.0_1056260.1.CDS"/>
    <property type="gene ID" value="TraesPARA_EIv1.0_1056260"/>
</dbReference>
<keyword evidence="14" id="KW-1185">Reference proteome</keyword>
<comment type="catalytic activity">
    <reaction evidence="1">
        <text>S-ubiquitinyl-[E2 ubiquitin-conjugating enzyme]-L-cysteine + [acceptor protein]-L-lysine = [E2 ubiquitin-conjugating enzyme]-L-cysteine + N(6)-ubiquitinyl-[acceptor protein]-L-lysine.</text>
        <dbReference type="EC" id="2.3.2.27"/>
    </reaction>
</comment>
<dbReference type="GO" id="GO:0016567">
    <property type="term" value="P:protein ubiquitination"/>
    <property type="evidence" value="ECO:0007669"/>
    <property type="project" value="UniProtKB-UniPathway"/>
</dbReference>
<dbReference type="PANTHER" id="PTHR10315">
    <property type="entry name" value="E3 UBIQUITIN PROTEIN LIGASE SIAH"/>
    <property type="match status" value="1"/>
</dbReference>
<dbReference type="Gramene" id="TraesCS3D03G0053200.1">
    <property type="protein sequence ID" value="TraesCS3D03G0053200.1.CDS"/>
    <property type="gene ID" value="TraesCS3D03G0053200"/>
</dbReference>